<dbReference type="PANTHER" id="PTHR23310">
    <property type="entry name" value="ACYL-COA-BINDING PROTEIN, ACBP"/>
    <property type="match status" value="1"/>
</dbReference>
<dbReference type="InParanoid" id="G4T6W6"/>
<evidence type="ECO:0000256" key="2">
    <source>
        <dbReference type="ARBA" id="ARBA00023121"/>
    </source>
</evidence>
<evidence type="ECO:0000313" key="5">
    <source>
        <dbReference type="Proteomes" id="UP000007148"/>
    </source>
</evidence>
<dbReference type="eggNOG" id="KOG0817">
    <property type="taxonomic scope" value="Eukaryota"/>
</dbReference>
<reference evidence="4 5" key="1">
    <citation type="journal article" date="2011" name="PLoS Pathog.">
        <title>Endophytic Life Strategies Decoded by Genome and Transcriptome Analyses of the Mutualistic Root Symbiont Piriformospora indica.</title>
        <authorList>
            <person name="Zuccaro A."/>
            <person name="Lahrmann U."/>
            <person name="Guldener U."/>
            <person name="Langen G."/>
            <person name="Pfiffi S."/>
            <person name="Biedenkopf D."/>
            <person name="Wong P."/>
            <person name="Samans B."/>
            <person name="Grimm C."/>
            <person name="Basiewicz M."/>
            <person name="Murat C."/>
            <person name="Martin F."/>
            <person name="Kogel K.H."/>
        </authorList>
    </citation>
    <scope>NUCLEOTIDE SEQUENCE [LARGE SCALE GENOMIC DNA]</scope>
    <source>
        <strain evidence="4 5">DSM 11827</strain>
    </source>
</reference>
<dbReference type="AlphaFoldDB" id="G4T6W6"/>
<dbReference type="FunCoup" id="G4T6W6">
    <property type="interactions" value="120"/>
</dbReference>
<organism evidence="4 5">
    <name type="scientific">Serendipita indica (strain DSM 11827)</name>
    <name type="common">Root endophyte fungus</name>
    <name type="synonym">Piriformospora indica</name>
    <dbReference type="NCBI Taxonomy" id="1109443"/>
    <lineage>
        <taxon>Eukaryota</taxon>
        <taxon>Fungi</taxon>
        <taxon>Dikarya</taxon>
        <taxon>Basidiomycota</taxon>
        <taxon>Agaricomycotina</taxon>
        <taxon>Agaricomycetes</taxon>
        <taxon>Sebacinales</taxon>
        <taxon>Serendipitaceae</taxon>
        <taxon>Serendipita</taxon>
    </lineage>
</organism>
<evidence type="ECO:0000259" key="3">
    <source>
        <dbReference type="PROSITE" id="PS51228"/>
    </source>
</evidence>
<dbReference type="PANTHER" id="PTHR23310:SF62">
    <property type="entry name" value="ACYL-COA BINDING PROTEIN 1, ISOFORM A"/>
    <property type="match status" value="1"/>
</dbReference>
<dbReference type="STRING" id="1109443.G4T6W6"/>
<dbReference type="OrthoDB" id="346910at2759"/>
<keyword evidence="5" id="KW-1185">Reference proteome</keyword>
<feature type="domain" description="ACB" evidence="3">
    <location>
        <begin position="1"/>
        <end position="90"/>
    </location>
</feature>
<sequence length="101" mass="11446">MADKFDTAAQIVQSLPKDGPVQPTVEDKLLFYGWYKSVKVGAVDHTRPRLMDFEGKAKWDAWNAAQTTPTNECKRLYVQKLIAILEASDSEEAKKYLAQLK</sequence>
<dbReference type="OMA" id="TPTNECK"/>
<dbReference type="GO" id="GO:0006631">
    <property type="term" value="P:fatty acid metabolic process"/>
    <property type="evidence" value="ECO:0007669"/>
    <property type="project" value="TreeGrafter"/>
</dbReference>
<comment type="caution">
    <text evidence="4">The sequence shown here is derived from an EMBL/GenBank/DDBJ whole genome shotgun (WGS) entry which is preliminary data.</text>
</comment>
<keyword evidence="2" id="KW-0446">Lipid-binding</keyword>
<name>G4T6W6_SERID</name>
<evidence type="ECO:0000256" key="1">
    <source>
        <dbReference type="ARBA" id="ARBA00005567"/>
    </source>
</evidence>
<dbReference type="PROSITE" id="PS51228">
    <property type="entry name" value="ACB_2"/>
    <property type="match status" value="1"/>
</dbReference>
<dbReference type="EMBL" id="CAFZ01000009">
    <property type="protein sequence ID" value="CCA67067.1"/>
    <property type="molecule type" value="Genomic_DNA"/>
</dbReference>
<dbReference type="InterPro" id="IPR000582">
    <property type="entry name" value="Acyl-CoA-binding_protein"/>
</dbReference>
<dbReference type="GO" id="GO:0000062">
    <property type="term" value="F:fatty-acyl-CoA binding"/>
    <property type="evidence" value="ECO:0007669"/>
    <property type="project" value="InterPro"/>
</dbReference>
<dbReference type="Gene3D" id="1.20.80.10">
    <property type="match status" value="1"/>
</dbReference>
<dbReference type="PRINTS" id="PR00689">
    <property type="entry name" value="ACOABINDINGP"/>
</dbReference>
<protein>
    <recommendedName>
        <fullName evidence="3">ACB domain-containing protein</fullName>
    </recommendedName>
</protein>
<gene>
    <name evidence="4" type="ORF">PIIN_00904</name>
</gene>
<dbReference type="SUPFAM" id="SSF47027">
    <property type="entry name" value="Acyl-CoA binding protein"/>
    <property type="match status" value="1"/>
</dbReference>
<dbReference type="Pfam" id="PF00887">
    <property type="entry name" value="ACBP"/>
    <property type="match status" value="1"/>
</dbReference>
<dbReference type="Proteomes" id="UP000007148">
    <property type="component" value="Unassembled WGS sequence"/>
</dbReference>
<dbReference type="InterPro" id="IPR014352">
    <property type="entry name" value="FERM/acyl-CoA-bd_prot_sf"/>
</dbReference>
<dbReference type="InterPro" id="IPR035984">
    <property type="entry name" value="Acyl-CoA-binding_sf"/>
</dbReference>
<accession>G4T6W6</accession>
<evidence type="ECO:0000313" key="4">
    <source>
        <dbReference type="EMBL" id="CCA67067.1"/>
    </source>
</evidence>
<proteinExistence type="inferred from homology"/>
<comment type="similarity">
    <text evidence="1">Belongs to the ACBP family.</text>
</comment>
<dbReference type="HOGENOM" id="CLU_118853_1_0_1"/>